<protein>
    <submittedName>
        <fullName evidence="1">Uncharacterized protein</fullName>
    </submittedName>
</protein>
<comment type="caution">
    <text evidence="1">The sequence shown here is derived from an EMBL/GenBank/DDBJ whole genome shotgun (WGS) entry which is preliminary data.</text>
</comment>
<evidence type="ECO:0000313" key="1">
    <source>
        <dbReference type="EMBL" id="KAH7866051.1"/>
    </source>
</evidence>
<evidence type="ECO:0000313" key="2">
    <source>
        <dbReference type="Proteomes" id="UP000828048"/>
    </source>
</evidence>
<accession>A0ACB7ZKM3</accession>
<sequence length="1042" mass="119566">MFNSRARTLADTIVALVPPSTPSECRCKARGCLACSGDGAMSFLLRPEDPSDYRKLLNQTFVVVSDNAPPLSAFYPDRRWSQREIVNRTIEMITSNLPSSSNVLCSDYDKASDYLVIYIRQHCCSSSAMELLTSSAWSFLLGRVGDGVMVYLLKYTSIFLPLPRKKHYQVAGFPISDFCFKSKHISEPKYHHSSLALDIFGLSDGNSTSPSSPCYHNSNCCLKNYECIYHSLVKLLKSLIRKAHHCQHLRLLEKHCPIPYLDRNAEGGTGSIFKGIEFQTNLLGKRHALVQQDGNLPPDYLSIDTNICEKTTDVPNHQFEPSQSYCLKKHVVSFLWAVCRSIVLPDLLGTSSNWRILRKSISRFIRLRRFEKFSLKQCMHMLKTSVFPFLSDKHTSCYLNANMLKSRKRQIPDLHRGQSQEDYSTHSVKHKIVQNWISWFFSCLIVPLVQANFYVTESERGKQNLFYYRKAVWENIMIMNKAIISLENGNYHSLDDVSARNVMSKRSFGFSRVRLRPKENGVRVLANLKASSRIPSKEFSFEVKPSGLIGKSSLDPKDVKYDYFMSVNSVLRDLHAVLKGLQLKEPENLGSSVFDYNDVHIKLCPFISALKNGSTKVPEVFIVVSDVSKAFDSVKHDKLISVMKDIMQSDEYLIKKSHQVVWAKKSYSSLRGILVNQGQSRNIRKEELCSDLHEHVKYNVLELDKYFYLQDVGIPQGSVLSSLLCSFYYWHLENKVILPFLYKSAEPGYDELSGKEIGIVLILFKIATRFFLRLRRGFREYNCYMNEAKFGLNFHVDQVSGLASNRVYVGEDGVPFLGWSGLFINCCTLEVQADYTRYLNMHLSSSLTVCWQGKPGGHLKAKLCNYLRPKCHPIFYDSNINSPEVVRLNICQAFLLCAMKFHCYVCDLSNFCKLDLKSYACSIEKSLRYMHMLVKKRMHSVDVGSTFHPILQVERGEFEWLGLVAYTRVLKRKQSRHKELFSLLRSKLIAREEAQNVSTVLRQNCIFWKHVSSAGLWLNLCWLFSRWSLFGDLVVVRSSCWS</sequence>
<name>A0ACB7ZKM3_9ERIC</name>
<gene>
    <name evidence="1" type="ORF">Vadar_014906</name>
</gene>
<keyword evidence="2" id="KW-1185">Reference proteome</keyword>
<reference evidence="1 2" key="1">
    <citation type="journal article" date="2021" name="Hortic Res">
        <title>High-quality reference genome and annotation aids understanding of berry development for evergreen blueberry (Vaccinium darrowii).</title>
        <authorList>
            <person name="Yu J."/>
            <person name="Hulse-Kemp A.M."/>
            <person name="Babiker E."/>
            <person name="Staton M."/>
        </authorList>
    </citation>
    <scope>NUCLEOTIDE SEQUENCE [LARGE SCALE GENOMIC DNA]</scope>
    <source>
        <strain evidence="2">cv. NJ 8807/NJ 8810</strain>
        <tissue evidence="1">Young leaf</tissue>
    </source>
</reference>
<dbReference type="EMBL" id="CM037159">
    <property type="protein sequence ID" value="KAH7866051.1"/>
    <property type="molecule type" value="Genomic_DNA"/>
</dbReference>
<proteinExistence type="predicted"/>
<organism evidence="1 2">
    <name type="scientific">Vaccinium darrowii</name>
    <dbReference type="NCBI Taxonomy" id="229202"/>
    <lineage>
        <taxon>Eukaryota</taxon>
        <taxon>Viridiplantae</taxon>
        <taxon>Streptophyta</taxon>
        <taxon>Embryophyta</taxon>
        <taxon>Tracheophyta</taxon>
        <taxon>Spermatophyta</taxon>
        <taxon>Magnoliopsida</taxon>
        <taxon>eudicotyledons</taxon>
        <taxon>Gunneridae</taxon>
        <taxon>Pentapetalae</taxon>
        <taxon>asterids</taxon>
        <taxon>Ericales</taxon>
        <taxon>Ericaceae</taxon>
        <taxon>Vaccinioideae</taxon>
        <taxon>Vaccinieae</taxon>
        <taxon>Vaccinium</taxon>
    </lineage>
</organism>
<dbReference type="Proteomes" id="UP000828048">
    <property type="component" value="Chromosome 9"/>
</dbReference>